<keyword evidence="2" id="KW-1185">Reference proteome</keyword>
<dbReference type="WBParaSite" id="nRc.2.0.1.t12438-RA">
    <property type="protein sequence ID" value="nRc.2.0.1.t12438-RA"/>
    <property type="gene ID" value="nRc.2.0.1.g12438"/>
</dbReference>
<dbReference type="Proteomes" id="UP000887565">
    <property type="component" value="Unplaced"/>
</dbReference>
<feature type="region of interest" description="Disordered" evidence="1">
    <location>
        <begin position="30"/>
        <end position="61"/>
    </location>
</feature>
<accession>A0A915IF65</accession>
<reference evidence="3" key="1">
    <citation type="submission" date="2022-11" db="UniProtKB">
        <authorList>
            <consortium name="WormBaseParasite"/>
        </authorList>
    </citation>
    <scope>IDENTIFICATION</scope>
</reference>
<feature type="compositionally biased region" description="Polar residues" evidence="1">
    <location>
        <begin position="32"/>
        <end position="61"/>
    </location>
</feature>
<name>A0A915IF65_ROMCU</name>
<sequence>MLSDLRQMRKPAVKGFVAIIEKNRTWYPSACPQYSGTHSSETQNSMTQDSVSQKSESQYNE</sequence>
<evidence type="ECO:0000256" key="1">
    <source>
        <dbReference type="SAM" id="MobiDB-lite"/>
    </source>
</evidence>
<dbReference type="AlphaFoldDB" id="A0A915IF65"/>
<organism evidence="2 3">
    <name type="scientific">Romanomermis culicivorax</name>
    <name type="common">Nematode worm</name>
    <dbReference type="NCBI Taxonomy" id="13658"/>
    <lineage>
        <taxon>Eukaryota</taxon>
        <taxon>Metazoa</taxon>
        <taxon>Ecdysozoa</taxon>
        <taxon>Nematoda</taxon>
        <taxon>Enoplea</taxon>
        <taxon>Dorylaimia</taxon>
        <taxon>Mermithida</taxon>
        <taxon>Mermithoidea</taxon>
        <taxon>Mermithidae</taxon>
        <taxon>Romanomermis</taxon>
    </lineage>
</organism>
<protein>
    <submittedName>
        <fullName evidence="3">Uncharacterized protein</fullName>
    </submittedName>
</protein>
<evidence type="ECO:0000313" key="2">
    <source>
        <dbReference type="Proteomes" id="UP000887565"/>
    </source>
</evidence>
<evidence type="ECO:0000313" key="3">
    <source>
        <dbReference type="WBParaSite" id="nRc.2.0.1.t12438-RA"/>
    </source>
</evidence>
<proteinExistence type="predicted"/>